<evidence type="ECO:0000313" key="9">
    <source>
        <dbReference type="Proteomes" id="UP000308705"/>
    </source>
</evidence>
<evidence type="ECO:0000313" key="8">
    <source>
        <dbReference type="EMBL" id="TKK78857.1"/>
    </source>
</evidence>
<dbReference type="InterPro" id="IPR011042">
    <property type="entry name" value="6-blade_b-propeller_TolB-like"/>
</dbReference>
<keyword evidence="2" id="KW-0808">Transferase</keyword>
<dbReference type="PROSITE" id="PS50011">
    <property type="entry name" value="PROTEIN_KINASE_DOM"/>
    <property type="match status" value="1"/>
</dbReference>
<feature type="region of interest" description="Disordered" evidence="6">
    <location>
        <begin position="20"/>
        <end position="74"/>
    </location>
</feature>
<dbReference type="Gene3D" id="1.10.510.10">
    <property type="entry name" value="Transferase(Phosphotransferase) domain 1"/>
    <property type="match status" value="1"/>
</dbReference>
<dbReference type="EMBL" id="SZQA01000065">
    <property type="protein sequence ID" value="TKK78857.1"/>
    <property type="molecule type" value="Genomic_DNA"/>
</dbReference>
<keyword evidence="8" id="KW-0723">Serine/threonine-protein kinase</keyword>
<evidence type="ECO:0000256" key="3">
    <source>
        <dbReference type="ARBA" id="ARBA00022741"/>
    </source>
</evidence>
<dbReference type="PANTHER" id="PTHR43671">
    <property type="entry name" value="SERINE/THREONINE-PROTEIN KINASE NEK"/>
    <property type="match status" value="1"/>
</dbReference>
<gene>
    <name evidence="8" type="ORF">FDA94_36890</name>
</gene>
<feature type="region of interest" description="Disordered" evidence="6">
    <location>
        <begin position="93"/>
        <end position="130"/>
    </location>
</feature>
<dbReference type="SUPFAM" id="SSF56112">
    <property type="entry name" value="Protein kinase-like (PK-like)"/>
    <property type="match status" value="1"/>
</dbReference>
<evidence type="ECO:0000256" key="5">
    <source>
        <dbReference type="ARBA" id="ARBA00022840"/>
    </source>
</evidence>
<dbReference type="CDD" id="cd14014">
    <property type="entry name" value="STKc_PknB_like"/>
    <property type="match status" value="1"/>
</dbReference>
<dbReference type="InterPro" id="IPR000719">
    <property type="entry name" value="Prot_kinase_dom"/>
</dbReference>
<feature type="compositionally biased region" description="Basic and acidic residues" evidence="6">
    <location>
        <begin position="39"/>
        <end position="54"/>
    </location>
</feature>
<dbReference type="Proteomes" id="UP000308705">
    <property type="component" value="Unassembled WGS sequence"/>
</dbReference>
<dbReference type="PANTHER" id="PTHR43671:SF13">
    <property type="entry name" value="SERINE_THREONINE-PROTEIN KINASE NEK2"/>
    <property type="match status" value="1"/>
</dbReference>
<dbReference type="OrthoDB" id="3496652at2"/>
<keyword evidence="3" id="KW-0547">Nucleotide-binding</keyword>
<feature type="region of interest" description="Disordered" evidence="6">
    <location>
        <begin position="180"/>
        <end position="219"/>
    </location>
</feature>
<dbReference type="SUPFAM" id="SSF82171">
    <property type="entry name" value="DPP6 N-terminal domain-like"/>
    <property type="match status" value="1"/>
</dbReference>
<evidence type="ECO:0000256" key="6">
    <source>
        <dbReference type="SAM" id="MobiDB-lite"/>
    </source>
</evidence>
<dbReference type="PROSITE" id="PS00108">
    <property type="entry name" value="PROTEIN_KINASE_ST"/>
    <property type="match status" value="1"/>
</dbReference>
<dbReference type="AlphaFoldDB" id="A0A4U3LW43"/>
<accession>A0A4U3LW43</accession>
<keyword evidence="9" id="KW-1185">Reference proteome</keyword>
<keyword evidence="5" id="KW-0067">ATP-binding</keyword>
<evidence type="ECO:0000256" key="4">
    <source>
        <dbReference type="ARBA" id="ARBA00022777"/>
    </source>
</evidence>
<name>A0A4U3LW43_9ACTN</name>
<feature type="compositionally biased region" description="Basic and acidic residues" evidence="6">
    <location>
        <begin position="209"/>
        <end position="219"/>
    </location>
</feature>
<feature type="domain" description="Protein kinase" evidence="7">
    <location>
        <begin position="234"/>
        <end position="474"/>
    </location>
</feature>
<dbReference type="InterPro" id="IPR050660">
    <property type="entry name" value="NEK_Ser/Thr_kinase"/>
</dbReference>
<evidence type="ECO:0000256" key="1">
    <source>
        <dbReference type="ARBA" id="ARBA00012513"/>
    </source>
</evidence>
<dbReference type="Gene3D" id="2.120.10.30">
    <property type="entry name" value="TolB, C-terminal domain"/>
    <property type="match status" value="1"/>
</dbReference>
<sequence length="822" mass="88109">MGGAQPVGQVPALRLRLRQVPRSRDRGRVHREHRAQTAAEHHAELVARRDEGRALRRQPRQRAHRGVRRRRRHHADGEFRADRILRRGRLSVRFHPRRADRPGLLRQPPPRGGDLRHPGQGEPHAALGGPAARPELVQPVRQEPGDALPEVRRHLRLGHGIGRPAGDCADPRRLPVERVVHRPPLRRASADQEGLRTPDRGPARPGRTRAGDGRRQEGHRLPALRRAPMMIGGHRILGQLGSGGQGVVYLCESPSGERVAVKVLRGGDVGAFLAESEMVRRVRTFCTAQVLETGVADGSPYIVSEYVDGPSLAFALADRGPLKGAELGRLAIGTMTALAAIHRAGVVHRDFKPANVLLGRDGPRVIDFGIAQLGDSSAAADVVGTPPYMAPEQFRGGPAGSAADLFAWGATIVCAATGRPPFGTEPVPAVINRILTREPDLGALDGELRELVAVCLDKDPAARPTAQAALMRLLGEQTSPGGVATPERPRRSRAWWIAVLVAVGVTAAVVLTRPDPPPAAPAAPPPAAPVPVVARPMAATSTVDVEIETLGVTLHENPADGLWASSYEDTQGDGEGTGYVRDPATGRFVSVGAMTEPLVSPGGRFVAVLSAARLLTSDFDFIAVTDRTTGTTREVKTLTRPALARRPVWSADGTRLLMTATGLEDDSPATGFVLVDPVTGTTETRDVAAGGDEAFHWGPEEGTLARETGGTTTVYTLTGEVVRELKDTGDLHATRDGLLLTGCAAGRLCLLDAVTGAERRRFPLAKGLIVGGWLDDDHVMASRRGKDRFEVVLLDLDGKQTRVLAEGPDKVFSDMRIYWTPR</sequence>
<feature type="compositionally biased region" description="Basic residues" evidence="6">
    <location>
        <begin position="20"/>
        <end position="33"/>
    </location>
</feature>
<feature type="compositionally biased region" description="Basic residues" evidence="6">
    <location>
        <begin position="55"/>
        <end position="74"/>
    </location>
</feature>
<dbReference type="EC" id="2.7.11.1" evidence="1"/>
<protein>
    <recommendedName>
        <fullName evidence="1">non-specific serine/threonine protein kinase</fullName>
        <ecNumber evidence="1">2.7.11.1</ecNumber>
    </recommendedName>
</protein>
<reference evidence="8 9" key="1">
    <citation type="submission" date="2019-04" db="EMBL/GenBank/DDBJ databases">
        <title>Herbidospora sp. NEAU-GS14.nov., a novel actinomycete isolated from soil.</title>
        <authorList>
            <person name="Han L."/>
        </authorList>
    </citation>
    <scope>NUCLEOTIDE SEQUENCE [LARGE SCALE GENOMIC DNA]</scope>
    <source>
        <strain evidence="8 9">NEAU-GS14</strain>
    </source>
</reference>
<organism evidence="8 9">
    <name type="scientific">Herbidospora galbida</name>
    <dbReference type="NCBI Taxonomy" id="2575442"/>
    <lineage>
        <taxon>Bacteria</taxon>
        <taxon>Bacillati</taxon>
        <taxon>Actinomycetota</taxon>
        <taxon>Actinomycetes</taxon>
        <taxon>Streptosporangiales</taxon>
        <taxon>Streptosporangiaceae</taxon>
        <taxon>Herbidospora</taxon>
    </lineage>
</organism>
<proteinExistence type="predicted"/>
<dbReference type="Pfam" id="PF00069">
    <property type="entry name" value="Pkinase"/>
    <property type="match status" value="1"/>
</dbReference>
<comment type="caution">
    <text evidence="8">The sequence shown here is derived from an EMBL/GenBank/DDBJ whole genome shotgun (WGS) entry which is preliminary data.</text>
</comment>
<dbReference type="InterPro" id="IPR011009">
    <property type="entry name" value="Kinase-like_dom_sf"/>
</dbReference>
<dbReference type="GO" id="GO:0004674">
    <property type="term" value="F:protein serine/threonine kinase activity"/>
    <property type="evidence" value="ECO:0007669"/>
    <property type="project" value="UniProtKB-KW"/>
</dbReference>
<dbReference type="GO" id="GO:0005524">
    <property type="term" value="F:ATP binding"/>
    <property type="evidence" value="ECO:0007669"/>
    <property type="project" value="UniProtKB-KW"/>
</dbReference>
<evidence type="ECO:0000256" key="2">
    <source>
        <dbReference type="ARBA" id="ARBA00022679"/>
    </source>
</evidence>
<evidence type="ECO:0000259" key="7">
    <source>
        <dbReference type="PROSITE" id="PS50011"/>
    </source>
</evidence>
<feature type="compositionally biased region" description="Basic and acidic residues" evidence="6">
    <location>
        <begin position="188"/>
        <end position="202"/>
    </location>
</feature>
<keyword evidence="4 8" id="KW-0418">Kinase</keyword>
<dbReference type="InterPro" id="IPR008271">
    <property type="entry name" value="Ser/Thr_kinase_AS"/>
</dbReference>